<reference evidence="1" key="1">
    <citation type="journal article" date="2020" name="mSystems">
        <title>Genome- and Community-Level Interaction Insights into Carbon Utilization and Element Cycling Functions of Hydrothermarchaeota in Hydrothermal Sediment.</title>
        <authorList>
            <person name="Zhou Z."/>
            <person name="Liu Y."/>
            <person name="Xu W."/>
            <person name="Pan J."/>
            <person name="Luo Z.H."/>
            <person name="Li M."/>
        </authorList>
    </citation>
    <scope>NUCLEOTIDE SEQUENCE [LARGE SCALE GENOMIC DNA]</scope>
    <source>
        <strain evidence="1">SpSt-258</strain>
    </source>
</reference>
<organism evidence="1">
    <name type="scientific">candidate division WOR-3 bacterium</name>
    <dbReference type="NCBI Taxonomy" id="2052148"/>
    <lineage>
        <taxon>Bacteria</taxon>
        <taxon>Bacteria division WOR-3</taxon>
    </lineage>
</organism>
<gene>
    <name evidence="1" type="ORF">ENP86_06890</name>
</gene>
<sequence>MVFKPPYIYLMRAIMNSGQVDYLKRFWAKRNYEKFEKRLLEADDKFSTPFMRGRDTPMGRSYILIGPPDEIKKYGEYVTRGEVLYGKAHTGEPKEIWVYETKGVQVLFMDKDKDGIYEFIGISKIGEEESEDNLKEREVLWKLLFRDD</sequence>
<accession>A0A7V0Z5X5</accession>
<dbReference type="InterPro" id="IPR030959">
    <property type="entry name" value="GWxTD_dom"/>
</dbReference>
<protein>
    <submittedName>
        <fullName evidence="1">GWxTD domain-containing protein</fullName>
    </submittedName>
</protein>
<evidence type="ECO:0000313" key="1">
    <source>
        <dbReference type="EMBL" id="HDY59261.1"/>
    </source>
</evidence>
<dbReference type="NCBIfam" id="TIGR04514">
    <property type="entry name" value="GWxTD_dom"/>
    <property type="match status" value="1"/>
</dbReference>
<dbReference type="AlphaFoldDB" id="A0A7V0Z5X5"/>
<comment type="caution">
    <text evidence="1">The sequence shown here is derived from an EMBL/GenBank/DDBJ whole genome shotgun (WGS) entry which is preliminary data.</text>
</comment>
<name>A0A7V0Z5X5_UNCW3</name>
<dbReference type="EMBL" id="DSKY01000018">
    <property type="protein sequence ID" value="HDY59261.1"/>
    <property type="molecule type" value="Genomic_DNA"/>
</dbReference>
<proteinExistence type="predicted"/>